<keyword evidence="2" id="KW-1133">Transmembrane helix</keyword>
<feature type="region of interest" description="Disordered" evidence="1">
    <location>
        <begin position="110"/>
        <end position="134"/>
    </location>
</feature>
<evidence type="ECO:0000313" key="3">
    <source>
        <dbReference type="EMBL" id="MFC3071901.1"/>
    </source>
</evidence>
<evidence type="ECO:0000256" key="1">
    <source>
        <dbReference type="SAM" id="MobiDB-lite"/>
    </source>
</evidence>
<protein>
    <recommendedName>
        <fullName evidence="5">NADH-quinone oxidoreductase subunit E</fullName>
    </recommendedName>
</protein>
<name>A0ABV7DB95_9HYPH</name>
<keyword evidence="2" id="KW-0812">Transmembrane</keyword>
<evidence type="ECO:0000313" key="4">
    <source>
        <dbReference type="Proteomes" id="UP001595377"/>
    </source>
</evidence>
<reference evidence="4" key="1">
    <citation type="journal article" date="2019" name="Int. J. Syst. Evol. Microbiol.">
        <title>The Global Catalogue of Microorganisms (GCM) 10K type strain sequencing project: providing services to taxonomists for standard genome sequencing and annotation.</title>
        <authorList>
            <consortium name="The Broad Institute Genomics Platform"/>
            <consortium name="The Broad Institute Genome Sequencing Center for Infectious Disease"/>
            <person name="Wu L."/>
            <person name="Ma J."/>
        </authorList>
    </citation>
    <scope>NUCLEOTIDE SEQUENCE [LARGE SCALE GENOMIC DNA]</scope>
    <source>
        <strain evidence="4">KCTC 52677</strain>
    </source>
</reference>
<comment type="caution">
    <text evidence="3">The sequence shown here is derived from an EMBL/GenBank/DDBJ whole genome shotgun (WGS) entry which is preliminary data.</text>
</comment>
<dbReference type="RefSeq" id="WP_257314043.1">
    <property type="nucleotide sequence ID" value="NZ_JANFDG010000005.1"/>
</dbReference>
<dbReference type="Proteomes" id="UP001595377">
    <property type="component" value="Unassembled WGS sequence"/>
</dbReference>
<feature type="transmembrane region" description="Helical" evidence="2">
    <location>
        <begin position="45"/>
        <end position="68"/>
    </location>
</feature>
<proteinExistence type="predicted"/>
<dbReference type="EMBL" id="JBHRSP010000002">
    <property type="protein sequence ID" value="MFC3071901.1"/>
    <property type="molecule type" value="Genomic_DNA"/>
</dbReference>
<sequence length="201" mass="20613">MTKPAGQEGARTPVRPEPGEAAFTLAPWLKDLPDVPLHPLMVHPVAAMAATTAIGFGVASQFAGLMVGAMQGATARARAALDEAAEALAKAEAGKASAAPVKAKPALTVVPAEPKADKPAPVRRPRAARPAAGKADDLKAISGIGPKLEQVLNGMGYRCYADIAAWTAAEVARIEAELGLDGRIARDGWVEQAKTLATARG</sequence>
<keyword evidence="2" id="KW-0472">Membrane</keyword>
<dbReference type="Gene3D" id="1.10.150.20">
    <property type="entry name" value="5' to 3' exonuclease, C-terminal subdomain"/>
    <property type="match status" value="1"/>
</dbReference>
<organism evidence="3 4">
    <name type="scientific">Shinella pollutisoli</name>
    <dbReference type="NCBI Taxonomy" id="2250594"/>
    <lineage>
        <taxon>Bacteria</taxon>
        <taxon>Pseudomonadati</taxon>
        <taxon>Pseudomonadota</taxon>
        <taxon>Alphaproteobacteria</taxon>
        <taxon>Hyphomicrobiales</taxon>
        <taxon>Rhizobiaceae</taxon>
        <taxon>Shinella</taxon>
    </lineage>
</organism>
<gene>
    <name evidence="3" type="ORF">ACFOHH_02150</name>
</gene>
<evidence type="ECO:0000256" key="2">
    <source>
        <dbReference type="SAM" id="Phobius"/>
    </source>
</evidence>
<accession>A0ABV7DB95</accession>
<keyword evidence="4" id="KW-1185">Reference proteome</keyword>
<evidence type="ECO:0008006" key="5">
    <source>
        <dbReference type="Google" id="ProtNLM"/>
    </source>
</evidence>